<dbReference type="AlphaFoldDB" id="X1NKT9"/>
<dbReference type="InterPro" id="IPR027417">
    <property type="entry name" value="P-loop_NTPase"/>
</dbReference>
<dbReference type="EMBL" id="BARV01023088">
    <property type="protein sequence ID" value="GAI27420.1"/>
    <property type="molecule type" value="Genomic_DNA"/>
</dbReference>
<dbReference type="Pfam" id="PF13173">
    <property type="entry name" value="AAA_14"/>
    <property type="match status" value="1"/>
</dbReference>
<dbReference type="InterPro" id="IPR041682">
    <property type="entry name" value="AAA_14"/>
</dbReference>
<accession>X1NKT9</accession>
<dbReference type="Gene3D" id="3.40.50.300">
    <property type="entry name" value="P-loop containing nucleotide triphosphate hydrolases"/>
    <property type="match status" value="1"/>
</dbReference>
<dbReference type="PANTHER" id="PTHR33295">
    <property type="entry name" value="ATPASE"/>
    <property type="match status" value="1"/>
</dbReference>
<proteinExistence type="predicted"/>
<gene>
    <name evidence="3" type="ORF">S06H3_37933</name>
</gene>
<reference evidence="3" key="1">
    <citation type="journal article" date="2014" name="Front. Microbiol.">
        <title>High frequency of phylogenetically diverse reductive dehalogenase-homologous genes in deep subseafloor sedimentary metagenomes.</title>
        <authorList>
            <person name="Kawai M."/>
            <person name="Futagami T."/>
            <person name="Toyoda A."/>
            <person name="Takaki Y."/>
            <person name="Nishi S."/>
            <person name="Hori S."/>
            <person name="Arai W."/>
            <person name="Tsubouchi T."/>
            <person name="Morono Y."/>
            <person name="Uchiyama I."/>
            <person name="Ito T."/>
            <person name="Fujiyama A."/>
            <person name="Inagaki F."/>
            <person name="Takami H."/>
        </authorList>
    </citation>
    <scope>NUCLEOTIDE SEQUENCE</scope>
    <source>
        <strain evidence="3">Expedition CK06-06</strain>
    </source>
</reference>
<name>X1NKT9_9ZZZZ</name>
<keyword evidence="1" id="KW-0175">Coiled coil</keyword>
<protein>
    <recommendedName>
        <fullName evidence="2">AAA domain-containing protein</fullName>
    </recommendedName>
</protein>
<evidence type="ECO:0000256" key="1">
    <source>
        <dbReference type="SAM" id="Coils"/>
    </source>
</evidence>
<comment type="caution">
    <text evidence="3">The sequence shown here is derived from an EMBL/GenBank/DDBJ whole genome shotgun (WGS) entry which is preliminary data.</text>
</comment>
<feature type="coiled-coil region" evidence="1">
    <location>
        <begin position="154"/>
        <end position="181"/>
    </location>
</feature>
<evidence type="ECO:0000259" key="2">
    <source>
        <dbReference type="Pfam" id="PF13173"/>
    </source>
</evidence>
<dbReference type="SUPFAM" id="SSF52540">
    <property type="entry name" value="P-loop containing nucleoside triphosphate hydrolases"/>
    <property type="match status" value="1"/>
</dbReference>
<organism evidence="3">
    <name type="scientific">marine sediment metagenome</name>
    <dbReference type="NCBI Taxonomy" id="412755"/>
    <lineage>
        <taxon>unclassified sequences</taxon>
        <taxon>metagenomes</taxon>
        <taxon>ecological metagenomes</taxon>
    </lineage>
</organism>
<dbReference type="PANTHER" id="PTHR33295:SF18">
    <property type="entry name" value="AAA+ ATPASE DOMAIN-CONTAINING PROTEIN"/>
    <property type="match status" value="1"/>
</dbReference>
<evidence type="ECO:0000313" key="3">
    <source>
        <dbReference type="EMBL" id="GAI27420.1"/>
    </source>
</evidence>
<sequence>MKRKLFTTLHNHLEKKEFIILTGARQVGKTTLLRQLEKKAKNEGKTTFFVTFENPDILNSINKHPENILEYFSLPSQNNIPATEKTYLFIDEVQYADNPSNFLKLLFDKYADRLKIIATGSSAFYIDRKFKDSLAGRKRLFELFTMDFEEFLFFRNKEELLQELKRLKEDYKNKSLNEREINHLFDEFLTYGGYPAIDF</sequence>
<feature type="domain" description="AAA" evidence="2">
    <location>
        <begin position="16"/>
        <end position="152"/>
    </location>
</feature>